<keyword evidence="4 7" id="KW-0812">Transmembrane</keyword>
<evidence type="ECO:0000256" key="7">
    <source>
        <dbReference type="SAM" id="Phobius"/>
    </source>
</evidence>
<name>A0A1Q9GUU9_9GAMM</name>
<dbReference type="EMBL" id="MJIL01000053">
    <property type="protein sequence ID" value="OLQ78893.1"/>
    <property type="molecule type" value="Genomic_DNA"/>
</dbReference>
<feature type="domain" description="Glycine transporter" evidence="8">
    <location>
        <begin position="93"/>
        <end position="164"/>
    </location>
</feature>
<evidence type="ECO:0000313" key="10">
    <source>
        <dbReference type="Proteomes" id="UP000186905"/>
    </source>
</evidence>
<reference evidence="9 10" key="1">
    <citation type="submission" date="2016-09" db="EMBL/GenBank/DDBJ databases">
        <title>Photobacterium proteolyticum sp. nov. a protease producing bacterium isolated from ocean sediments of Laizhou Bay.</title>
        <authorList>
            <person name="Li Y."/>
        </authorList>
    </citation>
    <scope>NUCLEOTIDE SEQUENCE [LARGE SCALE GENOMIC DNA]</scope>
    <source>
        <strain evidence="9 10">13-12</strain>
    </source>
</reference>
<dbReference type="Proteomes" id="UP000186905">
    <property type="component" value="Unassembled WGS sequence"/>
</dbReference>
<dbReference type="STRING" id="1903952.BIT28_26635"/>
<keyword evidence="5 7" id="KW-1133">Transmembrane helix</keyword>
<feature type="transmembrane region" description="Helical" evidence="7">
    <location>
        <begin position="150"/>
        <end position="169"/>
    </location>
</feature>
<comment type="subcellular location">
    <subcellularLocation>
        <location evidence="1">Cell membrane</location>
        <topology evidence="1">Multi-pass membrane protein</topology>
    </subcellularLocation>
</comment>
<dbReference type="Pfam" id="PF03458">
    <property type="entry name" value="Gly_transporter"/>
    <property type="match status" value="2"/>
</dbReference>
<feature type="domain" description="Glycine transporter" evidence="8">
    <location>
        <begin position="6"/>
        <end position="79"/>
    </location>
</feature>
<evidence type="ECO:0000256" key="3">
    <source>
        <dbReference type="ARBA" id="ARBA00022475"/>
    </source>
</evidence>
<organism evidence="9 10">
    <name type="scientific">Photobacterium proteolyticum</name>
    <dbReference type="NCBI Taxonomy" id="1903952"/>
    <lineage>
        <taxon>Bacteria</taxon>
        <taxon>Pseudomonadati</taxon>
        <taxon>Pseudomonadota</taxon>
        <taxon>Gammaproteobacteria</taxon>
        <taxon>Vibrionales</taxon>
        <taxon>Vibrionaceae</taxon>
        <taxon>Photobacterium</taxon>
    </lineage>
</organism>
<feature type="transmembrane region" description="Helical" evidence="7">
    <location>
        <begin position="30"/>
        <end position="52"/>
    </location>
</feature>
<comment type="caution">
    <text evidence="9">The sequence shown here is derived from an EMBL/GenBank/DDBJ whole genome shotgun (WGS) entry which is preliminary data.</text>
</comment>
<evidence type="ECO:0000259" key="8">
    <source>
        <dbReference type="Pfam" id="PF03458"/>
    </source>
</evidence>
<sequence length="204" mass="21672">MSLIYFFDIFGTAIFAISGVLVASRFRMDAFGALVLGGLTAIGGGTVRDVALGATPVFWMNDNTYLWTILITCIASVILVRSKKTIPNWPLLICDAVGLAVFVGIGFDKAMQFQDSYVVATTMGVITGCGGGILRDSLTGEVAGVLQQEIYATSCIIGGVTYAMALNVGVDNMTSFTMCVAVTLVIRMTSMLFNWSLPLACSDK</sequence>
<keyword evidence="3" id="KW-1003">Cell membrane</keyword>
<proteinExistence type="inferred from homology"/>
<dbReference type="PANTHER" id="PTHR30506:SF3">
    <property type="entry name" value="UPF0126 INNER MEMBRANE PROTEIN YADS-RELATED"/>
    <property type="match status" value="1"/>
</dbReference>
<keyword evidence="10" id="KW-1185">Reference proteome</keyword>
<dbReference type="AlphaFoldDB" id="A0A1Q9GUU9"/>
<keyword evidence="6 7" id="KW-0472">Membrane</keyword>
<feature type="transmembrane region" description="Helical" evidence="7">
    <location>
        <begin position="175"/>
        <end position="197"/>
    </location>
</feature>
<dbReference type="GO" id="GO:0005886">
    <property type="term" value="C:plasma membrane"/>
    <property type="evidence" value="ECO:0007669"/>
    <property type="project" value="UniProtKB-SubCell"/>
</dbReference>
<evidence type="ECO:0000256" key="2">
    <source>
        <dbReference type="ARBA" id="ARBA00008193"/>
    </source>
</evidence>
<evidence type="ECO:0000256" key="1">
    <source>
        <dbReference type="ARBA" id="ARBA00004651"/>
    </source>
</evidence>
<accession>A0A1Q9GUU9</accession>
<feature type="transmembrane region" description="Helical" evidence="7">
    <location>
        <begin position="6"/>
        <end position="23"/>
    </location>
</feature>
<evidence type="ECO:0000256" key="5">
    <source>
        <dbReference type="ARBA" id="ARBA00022989"/>
    </source>
</evidence>
<protein>
    <recommendedName>
        <fullName evidence="8">Glycine transporter domain-containing protein</fullName>
    </recommendedName>
</protein>
<gene>
    <name evidence="9" type="ORF">BIT28_26635</name>
</gene>
<dbReference type="RefSeq" id="WP_075763030.1">
    <property type="nucleotide sequence ID" value="NZ_MJIL01000053.1"/>
</dbReference>
<comment type="similarity">
    <text evidence="2">Belongs to the UPF0126 family.</text>
</comment>
<feature type="transmembrane region" description="Helical" evidence="7">
    <location>
        <begin position="89"/>
        <end position="107"/>
    </location>
</feature>
<dbReference type="OrthoDB" id="9791874at2"/>
<evidence type="ECO:0000256" key="4">
    <source>
        <dbReference type="ARBA" id="ARBA00022692"/>
    </source>
</evidence>
<dbReference type="InterPro" id="IPR005115">
    <property type="entry name" value="Gly_transporter"/>
</dbReference>
<dbReference type="PANTHER" id="PTHR30506">
    <property type="entry name" value="INNER MEMBRANE PROTEIN"/>
    <property type="match status" value="1"/>
</dbReference>
<evidence type="ECO:0000256" key="6">
    <source>
        <dbReference type="ARBA" id="ARBA00023136"/>
    </source>
</evidence>
<evidence type="ECO:0000313" key="9">
    <source>
        <dbReference type="EMBL" id="OLQ78893.1"/>
    </source>
</evidence>
<feature type="transmembrane region" description="Helical" evidence="7">
    <location>
        <begin position="64"/>
        <end position="82"/>
    </location>
</feature>